<feature type="region of interest" description="Disordered" evidence="1">
    <location>
        <begin position="1"/>
        <end position="27"/>
    </location>
</feature>
<name>Q0H251_9CAUD</name>
<reference evidence="3 4" key="1">
    <citation type="journal article" date="2009" name="Res. Microbiol.">
        <title>Genomic and proteomic characterization of a thermophilic Geobacillus bacteriophage GBSV1.</title>
        <authorList>
            <person name="Liu B."/>
            <person name="Zhou F."/>
            <person name="Wu S."/>
            <person name="Xu Y."/>
            <person name="Zhang X."/>
        </authorList>
    </citation>
    <scope>NUCLEOTIDE SEQUENCE [LARGE SCALE GENOMIC DNA]</scope>
</reference>
<feature type="transmembrane region" description="Helical" evidence="2">
    <location>
        <begin position="86"/>
        <end position="106"/>
    </location>
</feature>
<feature type="compositionally biased region" description="Basic and acidic residues" evidence="1">
    <location>
        <begin position="9"/>
        <end position="20"/>
    </location>
</feature>
<dbReference type="EMBL" id="DQ340064">
    <property type="protein sequence ID" value="ABC61297.1"/>
    <property type="molecule type" value="Genomic_DNA"/>
</dbReference>
<organism evidence="3 4">
    <name type="scientific">Geobacillus phage GBSV1</name>
    <dbReference type="NCBI Taxonomy" id="365048"/>
    <lineage>
        <taxon>Viruses</taxon>
        <taxon>Duplodnaviria</taxon>
        <taxon>Heunggongvirae</taxon>
        <taxon>Uroviricota</taxon>
        <taxon>Caudoviricetes</taxon>
        <taxon>Svunavirus</taxon>
        <taxon>Svunavirus GBSV1</taxon>
    </lineage>
</organism>
<accession>Q0H251</accession>
<keyword evidence="2" id="KW-0812">Transmembrane</keyword>
<dbReference type="KEGG" id="vg:5179287"/>
<evidence type="ECO:0000313" key="4">
    <source>
        <dbReference type="Proteomes" id="UP000006664"/>
    </source>
</evidence>
<dbReference type="Proteomes" id="UP000006664">
    <property type="component" value="Segment"/>
</dbReference>
<dbReference type="RefSeq" id="YP_764497.1">
    <property type="nucleotide sequence ID" value="NC_008376.2"/>
</dbReference>
<feature type="transmembrane region" description="Helical" evidence="2">
    <location>
        <begin position="118"/>
        <end position="139"/>
    </location>
</feature>
<dbReference type="GeneID" id="5179287"/>
<keyword evidence="4" id="KW-1185">Reference proteome</keyword>
<proteinExistence type="predicted"/>
<protein>
    <submittedName>
        <fullName evidence="3">Uncharacterized protein</fullName>
    </submittedName>
</protein>
<evidence type="ECO:0000256" key="1">
    <source>
        <dbReference type="SAM" id="MobiDB-lite"/>
    </source>
</evidence>
<sequence>MRQGSQRVLRSEATRRKEGGARGGRKPQTKEVIGVLFRRQPETIPFRDFIYGKQTAGKRAKTGVVVPALFPVITPENLFPIHDHDFSLLMIGVGSITLAAFLERGLVMIGMTDMAEKVAGCGRIVFPIAVYGAVLWLFFSLGGL</sequence>
<evidence type="ECO:0000313" key="3">
    <source>
        <dbReference type="EMBL" id="ABC61297.1"/>
    </source>
</evidence>
<evidence type="ECO:0000256" key="2">
    <source>
        <dbReference type="SAM" id="Phobius"/>
    </source>
</evidence>
<keyword evidence="2" id="KW-0472">Membrane</keyword>
<keyword evidence="2" id="KW-1133">Transmembrane helix</keyword>